<dbReference type="InterPro" id="IPR017972">
    <property type="entry name" value="Cyt_P450_CS"/>
</dbReference>
<keyword evidence="10 15" id="KW-0560">Oxidoreductase</keyword>
<evidence type="ECO:0000256" key="10">
    <source>
        <dbReference type="ARBA" id="ARBA00023002"/>
    </source>
</evidence>
<dbReference type="Gene3D" id="1.10.630.10">
    <property type="entry name" value="Cytochrome P450"/>
    <property type="match status" value="1"/>
</dbReference>
<comment type="cofactor">
    <cofactor evidence="1 14">
        <name>heme</name>
        <dbReference type="ChEBI" id="CHEBI:30413"/>
    </cofactor>
</comment>
<dbReference type="PANTHER" id="PTHR24291">
    <property type="entry name" value="CYTOCHROME P450 FAMILY 4"/>
    <property type="match status" value="1"/>
</dbReference>
<evidence type="ECO:0000256" key="6">
    <source>
        <dbReference type="ARBA" id="ARBA00022617"/>
    </source>
</evidence>
<evidence type="ECO:0000256" key="5">
    <source>
        <dbReference type="ARBA" id="ARBA00010617"/>
    </source>
</evidence>
<dbReference type="InterPro" id="IPR050196">
    <property type="entry name" value="Cytochrome_P450_Monoox"/>
</dbReference>
<reference evidence="17" key="1">
    <citation type="submission" date="2025-08" db="UniProtKB">
        <authorList>
            <consortium name="RefSeq"/>
        </authorList>
    </citation>
    <scope>IDENTIFICATION</scope>
</reference>
<evidence type="ECO:0000256" key="8">
    <source>
        <dbReference type="ARBA" id="ARBA00022824"/>
    </source>
</evidence>
<keyword evidence="7 14" id="KW-0479">Metal-binding</keyword>
<keyword evidence="11 14" id="KW-0408">Iron</keyword>
<evidence type="ECO:0000256" key="9">
    <source>
        <dbReference type="ARBA" id="ARBA00022848"/>
    </source>
</evidence>
<evidence type="ECO:0000256" key="11">
    <source>
        <dbReference type="ARBA" id="ARBA00023004"/>
    </source>
</evidence>
<evidence type="ECO:0000256" key="15">
    <source>
        <dbReference type="RuleBase" id="RU000461"/>
    </source>
</evidence>
<feature type="binding site" description="axial binding residue" evidence="14">
    <location>
        <position position="448"/>
    </location>
    <ligand>
        <name>heme</name>
        <dbReference type="ChEBI" id="CHEBI:30413"/>
    </ligand>
    <ligandPart>
        <name>Fe</name>
        <dbReference type="ChEBI" id="CHEBI:18248"/>
    </ligandPart>
</feature>
<dbReference type="RefSeq" id="XP_011635752.1">
    <property type="nucleotide sequence ID" value="XM_011637450.2"/>
</dbReference>
<dbReference type="OrthoDB" id="1470350at2759"/>
<dbReference type="PRINTS" id="PR00385">
    <property type="entry name" value="P450"/>
</dbReference>
<dbReference type="AlphaFoldDB" id="A0A6I9W6A8"/>
<evidence type="ECO:0000256" key="3">
    <source>
        <dbReference type="ARBA" id="ARBA00004174"/>
    </source>
</evidence>
<evidence type="ECO:0000256" key="7">
    <source>
        <dbReference type="ARBA" id="ARBA00022723"/>
    </source>
</evidence>
<keyword evidence="16" id="KW-1185">Reference proteome</keyword>
<dbReference type="PRINTS" id="PR00463">
    <property type="entry name" value="EP450I"/>
</dbReference>
<keyword evidence="8" id="KW-0256">Endoplasmic reticulum</keyword>
<dbReference type="Proteomes" id="UP000504615">
    <property type="component" value="Unplaced"/>
</dbReference>
<dbReference type="PANTHER" id="PTHR24291:SF189">
    <property type="entry name" value="CYTOCHROME P450 4C3-RELATED"/>
    <property type="match status" value="1"/>
</dbReference>
<keyword evidence="9" id="KW-0492">Microsome</keyword>
<dbReference type="GO" id="GO:0005506">
    <property type="term" value="F:iron ion binding"/>
    <property type="evidence" value="ECO:0007669"/>
    <property type="project" value="InterPro"/>
</dbReference>
<keyword evidence="12 15" id="KW-0503">Monooxygenase</keyword>
<evidence type="ECO:0000256" key="12">
    <source>
        <dbReference type="ARBA" id="ARBA00023033"/>
    </source>
</evidence>
<sequence>MINILLFFIFILLAYNFYVHYGRNGRLINRIPGPSSYSIIRKILQSSRKDLWKLQILDQYYPVSKVWLFSIPFVFIRHPDDIEVKILKQKSEKSFLYNFLHPWLNTGLLTSRGAKWQSRRKILNPTFRLAILQQFVDVFIKRSENMANSLKNISDDTVKDLMLFISEYTLNTICDTVMGISLQEFDLFQQQYRNAINQMLEFMVYRGLRPWLYLDWIFALTSKGRQQKKLLNIIHGLSQKIIAEKKLYHEQTNGRYLKNCDKCTIEEDNVEAVTIEKRRLIMMDLLIAASREGYLTDSDIKEEIDTILFAGHDTTAMTICYVLLLLADHKDVQDRVREEVNAVMHESGGRFTMQSLQNLSYLERCIKETMRLYPVVYFLSRVTSEDIKLQSYLIPAGTSLLISVYGVHRDPNYWPNPDIFDPDRFLPDNIRNQHPYAYLPFSAGSRNCIGQRFALLEMKSFIASLIYNFYLEPIENLKDVQFNVDVMLRPAYPLRLKFVPIVKKHADFKA</sequence>
<comment type="function">
    <text evidence="2">May be involved in the metabolism of insect hormones and in the breakdown of synthetic insecticides.</text>
</comment>
<dbReference type="GO" id="GO:0005789">
    <property type="term" value="C:endoplasmic reticulum membrane"/>
    <property type="evidence" value="ECO:0007669"/>
    <property type="project" value="UniProtKB-SubCell"/>
</dbReference>
<keyword evidence="6 14" id="KW-0349">Heme</keyword>
<keyword evidence="13" id="KW-0472">Membrane</keyword>
<dbReference type="PROSITE" id="PS00086">
    <property type="entry name" value="CYTOCHROME_P450"/>
    <property type="match status" value="1"/>
</dbReference>
<name>A0A6I9W6A8_9HYME</name>
<dbReference type="InterPro" id="IPR036396">
    <property type="entry name" value="Cyt_P450_sf"/>
</dbReference>
<organism evidence="16 17">
    <name type="scientific">Pogonomyrmex barbatus</name>
    <name type="common">red harvester ant</name>
    <dbReference type="NCBI Taxonomy" id="144034"/>
    <lineage>
        <taxon>Eukaryota</taxon>
        <taxon>Metazoa</taxon>
        <taxon>Ecdysozoa</taxon>
        <taxon>Arthropoda</taxon>
        <taxon>Hexapoda</taxon>
        <taxon>Insecta</taxon>
        <taxon>Pterygota</taxon>
        <taxon>Neoptera</taxon>
        <taxon>Endopterygota</taxon>
        <taxon>Hymenoptera</taxon>
        <taxon>Apocrita</taxon>
        <taxon>Aculeata</taxon>
        <taxon>Formicoidea</taxon>
        <taxon>Formicidae</taxon>
        <taxon>Myrmicinae</taxon>
        <taxon>Pogonomyrmex</taxon>
    </lineage>
</organism>
<evidence type="ECO:0000256" key="4">
    <source>
        <dbReference type="ARBA" id="ARBA00004406"/>
    </source>
</evidence>
<comment type="subcellular location">
    <subcellularLocation>
        <location evidence="4">Endoplasmic reticulum membrane</location>
        <topology evidence="4">Peripheral membrane protein</topology>
    </subcellularLocation>
    <subcellularLocation>
        <location evidence="3">Microsome membrane</location>
        <topology evidence="3">Peripheral membrane protein</topology>
    </subcellularLocation>
</comment>
<evidence type="ECO:0000256" key="1">
    <source>
        <dbReference type="ARBA" id="ARBA00001971"/>
    </source>
</evidence>
<evidence type="ECO:0000313" key="16">
    <source>
        <dbReference type="Proteomes" id="UP000504615"/>
    </source>
</evidence>
<dbReference type="CDD" id="cd20628">
    <property type="entry name" value="CYP4"/>
    <property type="match status" value="1"/>
</dbReference>
<dbReference type="InterPro" id="IPR001128">
    <property type="entry name" value="Cyt_P450"/>
</dbReference>
<dbReference type="InterPro" id="IPR002401">
    <property type="entry name" value="Cyt_P450_E_grp-I"/>
</dbReference>
<accession>A0A6I9W6A8</accession>
<protein>
    <submittedName>
        <fullName evidence="17">Cytochrome P450 4C1-like</fullName>
    </submittedName>
</protein>
<dbReference type="GeneID" id="105426294"/>
<evidence type="ECO:0000256" key="14">
    <source>
        <dbReference type="PIRSR" id="PIRSR602401-1"/>
    </source>
</evidence>
<comment type="similarity">
    <text evidence="5 15">Belongs to the cytochrome P450 family.</text>
</comment>
<proteinExistence type="inferred from homology"/>
<evidence type="ECO:0000313" key="17">
    <source>
        <dbReference type="RefSeq" id="XP_011635752.1"/>
    </source>
</evidence>
<dbReference type="Pfam" id="PF00067">
    <property type="entry name" value="p450"/>
    <property type="match status" value="1"/>
</dbReference>
<gene>
    <name evidence="17" type="primary">LOC105426294</name>
</gene>
<evidence type="ECO:0000256" key="13">
    <source>
        <dbReference type="ARBA" id="ARBA00023136"/>
    </source>
</evidence>
<dbReference type="GO" id="GO:0016705">
    <property type="term" value="F:oxidoreductase activity, acting on paired donors, with incorporation or reduction of molecular oxygen"/>
    <property type="evidence" value="ECO:0007669"/>
    <property type="project" value="InterPro"/>
</dbReference>
<dbReference type="GO" id="GO:0020037">
    <property type="term" value="F:heme binding"/>
    <property type="evidence" value="ECO:0007669"/>
    <property type="project" value="InterPro"/>
</dbReference>
<dbReference type="KEGG" id="pbar:105426294"/>
<dbReference type="GO" id="GO:0004497">
    <property type="term" value="F:monooxygenase activity"/>
    <property type="evidence" value="ECO:0007669"/>
    <property type="project" value="UniProtKB-KW"/>
</dbReference>
<dbReference type="SUPFAM" id="SSF48264">
    <property type="entry name" value="Cytochrome P450"/>
    <property type="match status" value="1"/>
</dbReference>
<evidence type="ECO:0000256" key="2">
    <source>
        <dbReference type="ARBA" id="ARBA00003690"/>
    </source>
</evidence>